<dbReference type="NCBIfam" id="NF033441">
    <property type="entry name" value="BREX_BrxC"/>
    <property type="match status" value="1"/>
</dbReference>
<dbReference type="InterPro" id="IPR027417">
    <property type="entry name" value="P-loop_NTPase"/>
</dbReference>
<reference evidence="1 2" key="1">
    <citation type="submission" date="2015-03" db="EMBL/GenBank/DDBJ databases">
        <authorList>
            <person name="Murphy D."/>
        </authorList>
    </citation>
    <scope>NUCLEOTIDE SEQUENCE [LARGE SCALE GENOMIC DNA]</scope>
    <source>
        <strain evidence="1 2">BR165/97</strain>
    </source>
</reference>
<gene>
    <name evidence="1" type="ORF">ERS008530_01096</name>
</gene>
<evidence type="ECO:0000313" key="2">
    <source>
        <dbReference type="Proteomes" id="UP000038750"/>
    </source>
</evidence>
<evidence type="ECO:0008006" key="3">
    <source>
        <dbReference type="Google" id="ProtNLM"/>
    </source>
</evidence>
<dbReference type="OrthoDB" id="3201900at2"/>
<name>A0A0T9LZH4_YERIN</name>
<dbReference type="InterPro" id="IPR047679">
    <property type="entry name" value="BREX_BrxC"/>
</dbReference>
<organism evidence="1 2">
    <name type="scientific">Yersinia intermedia</name>
    <dbReference type="NCBI Taxonomy" id="631"/>
    <lineage>
        <taxon>Bacteria</taxon>
        <taxon>Pseudomonadati</taxon>
        <taxon>Pseudomonadota</taxon>
        <taxon>Gammaproteobacteria</taxon>
        <taxon>Enterobacterales</taxon>
        <taxon>Yersiniaceae</taxon>
        <taxon>Yersinia</taxon>
    </lineage>
</organism>
<evidence type="ECO:0000313" key="1">
    <source>
        <dbReference type="EMBL" id="CNF40650.1"/>
    </source>
</evidence>
<dbReference type="Proteomes" id="UP000038750">
    <property type="component" value="Unassembled WGS sequence"/>
</dbReference>
<sequence>MLNREIFVNDPVNSRLANNGVAQVKDDVSKGALDTLEYELRTFVCDGAYEKGLDKILSNYLSAFKSNSEQPGVWISGFFGSGKSHLAKMLRTLWTNQTLNNGSDARSIADLPESIAKQLDELSTIAEVNGGLYAASGTLGAGTADKVRLALLGIIFKSAGLPEQYHLARFVMWLKSAGVFDQVKEFVESKAKAKDGVDTWTKELKNLHVSPILHEAVLQSIPGMGSDIKEVREMLRAQYKIVDDVTNDEMVSAIVDAISKNGELPLTLVVLDEVQQYIGDNVQRAFDVQEVVETCSGASALKSKVLFVATGQSALTGMTNLQRLMGRFQVPVQLEDTDVDKVIRKVILQKKESAKPVVRAMVDDNLGEISRHLRGSTIEHHRDDEKWIVPDYPLLPVRRRFWERILPALDRTGSGSQLRNQLRVVHEALKATADKELGYVVPADFLYDQISTNLLQTGVISKDIYETISRKRGGNEDEQLQGRLLALILLIRKLPAEMEYGIHPTVETLADLLLEDLNNDKHKLRPLVPKMLQALEAEHLIMSRDTENGREFSLQTIESQAWYDELRRQENDLLGNPQTLEAYRTKEIQNYIRKQAAQARIAQGTVAEPRPIAVYFESELPADADKRICAWAPEQTEKQFNDLSRGSDPDSATIYIYVPTNHRSDLQKAIVSLKAAENTLEIRGSAATGPGKDAKQAMETLLQSAEKTKNSLLKEIFGSIQVRLAGGQEVEGDSLAAQIQSAGEIACQRLYHKFKMADDRGWAKVYEVASRLADPNALEKVGYSGEADKQPVCAEIYRFIGTMKTGKEIRENFKDAPYGWGNDVIDGALYAMLAAGVLKASDIQERAIDAKSLDRSSLTQTKFRPETVTLSKMQLIKVRGVVSTLLEQACNAGEEAAKLPLAIINAKNVANQAGGSAPLPIAPSTAMLTELEMYSGNDQLQKAFEYQDQLKSDFESWKEQAHKASLRTKLWRKLDSLMGYCSGLVIYNELAKEKEAILTNRSLLDEPCPVEPLLKKATNVLRDALTSHREQYEQEYRTCMAELLDDENWQQLDEAKRNSFLQKRHLDAVPEINISDLDSVLSSLDDISFARWNDKTAGLPSIFNQVLKDAISELQPKTRYAKLNKPIIKSEQELQDWLAYVEQELRSQLENGPVVPS</sequence>
<accession>A0A0T9LZH4</accession>
<protein>
    <recommendedName>
        <fullName evidence="3">BREX system P-loop protein BrxC</fullName>
    </recommendedName>
</protein>
<dbReference type="AlphaFoldDB" id="A0A0T9LZH4"/>
<proteinExistence type="predicted"/>
<dbReference type="SUPFAM" id="SSF52540">
    <property type="entry name" value="P-loop containing nucleoside triphosphate hydrolases"/>
    <property type="match status" value="1"/>
</dbReference>
<dbReference type="EMBL" id="CPZJ01000004">
    <property type="protein sequence ID" value="CNF40650.1"/>
    <property type="molecule type" value="Genomic_DNA"/>
</dbReference>
<dbReference type="RefSeq" id="WP_050073003.1">
    <property type="nucleotide sequence ID" value="NZ_CPZJ01000004.1"/>
</dbReference>